<protein>
    <recommendedName>
        <fullName evidence="1">HTH cro/C1-type domain-containing protein</fullName>
    </recommendedName>
</protein>
<proteinExistence type="predicted"/>
<dbReference type="PROSITE" id="PS50943">
    <property type="entry name" value="HTH_CROC1"/>
    <property type="match status" value="1"/>
</dbReference>
<organism evidence="2 3">
    <name type="scientific">Helicovermis profundi</name>
    <dbReference type="NCBI Taxonomy" id="3065157"/>
    <lineage>
        <taxon>Bacteria</taxon>
        <taxon>Bacillati</taxon>
        <taxon>Bacillota</taxon>
        <taxon>Clostridia</taxon>
        <taxon>Helicovermis</taxon>
    </lineage>
</organism>
<evidence type="ECO:0000259" key="1">
    <source>
        <dbReference type="PROSITE" id="PS50943"/>
    </source>
</evidence>
<dbReference type="Gene3D" id="1.25.40.10">
    <property type="entry name" value="Tetratricopeptide repeat domain"/>
    <property type="match status" value="1"/>
</dbReference>
<dbReference type="RefSeq" id="WP_338535347.1">
    <property type="nucleotide sequence ID" value="NZ_AP028654.1"/>
</dbReference>
<dbReference type="GO" id="GO:0003677">
    <property type="term" value="F:DNA binding"/>
    <property type="evidence" value="ECO:0007669"/>
    <property type="project" value="InterPro"/>
</dbReference>
<reference evidence="2 3" key="1">
    <citation type="submission" date="2023-08" db="EMBL/GenBank/DDBJ databases">
        <title>Helicovermis profunda gen. nov., sp. nov., a novel mesophilic, fermentative bacterium within the Bacillota from a deep-sea hydrothermal vent chimney.</title>
        <authorList>
            <person name="Miyazaki U."/>
            <person name="Mizutani D."/>
            <person name="Hashimoto Y."/>
            <person name="Tame A."/>
            <person name="Sawayama S."/>
            <person name="Miyazaki J."/>
            <person name="Takai K."/>
            <person name="Nakagawa S."/>
        </authorList>
    </citation>
    <scope>NUCLEOTIDE SEQUENCE [LARGE SCALE GENOMIC DNA]</scope>
    <source>
        <strain evidence="2 3">S502</strain>
    </source>
</reference>
<dbReference type="SMART" id="SM00530">
    <property type="entry name" value="HTH_XRE"/>
    <property type="match status" value="1"/>
</dbReference>
<dbReference type="Pfam" id="PF01381">
    <property type="entry name" value="HTH_3"/>
    <property type="match status" value="1"/>
</dbReference>
<dbReference type="Proteomes" id="UP001321786">
    <property type="component" value="Chromosome"/>
</dbReference>
<keyword evidence="3" id="KW-1185">Reference proteome</keyword>
<gene>
    <name evidence="2" type="ORF">HLPR_20600</name>
</gene>
<evidence type="ECO:0000313" key="2">
    <source>
        <dbReference type="EMBL" id="BEP29729.1"/>
    </source>
</evidence>
<dbReference type="EMBL" id="AP028654">
    <property type="protein sequence ID" value="BEP29729.1"/>
    <property type="molecule type" value="Genomic_DNA"/>
</dbReference>
<dbReference type="InterPro" id="IPR011990">
    <property type="entry name" value="TPR-like_helical_dom_sf"/>
</dbReference>
<dbReference type="KEGG" id="hprf:HLPR_20600"/>
<dbReference type="AlphaFoldDB" id="A0AAU9ENM8"/>
<dbReference type="Gene3D" id="1.10.260.40">
    <property type="entry name" value="lambda repressor-like DNA-binding domains"/>
    <property type="match status" value="1"/>
</dbReference>
<dbReference type="CDD" id="cd00093">
    <property type="entry name" value="HTH_XRE"/>
    <property type="match status" value="1"/>
</dbReference>
<sequence length="324" mass="37930">MFSVYNLEYFGDNLRKIRKNNRLTQKQVKNISGINEETLRRIENGLVIPKYETLKILSHVYKENLLHILNESMKQNQISIFYNQFDNLINCYNLEDIKTAMCKLENTLSDFTSLNSLEPTDIAQLKAFVSCTSKYFNNNTNIKVLIQSLESSIKLSLINFDLANFSKYNYNSLEIRCLLLIGLLLIKDKNILKSLEVLKFCLTYLINQNVKSLDSKKVLIKLYFNISYNYHIIDNHYEALKYANIGIQYSLSQHLIYCLSHLYFRKGIAEMYSDIKTFKTSLIKSIELFLIQDDIESAKLYYKVLLSQYKIDLDSSISYSDILK</sequence>
<dbReference type="SUPFAM" id="SSF47413">
    <property type="entry name" value="lambda repressor-like DNA-binding domains"/>
    <property type="match status" value="1"/>
</dbReference>
<accession>A0AAU9ENM8</accession>
<name>A0AAU9ENM8_9FIRM</name>
<evidence type="ECO:0000313" key="3">
    <source>
        <dbReference type="Proteomes" id="UP001321786"/>
    </source>
</evidence>
<dbReference type="InterPro" id="IPR001387">
    <property type="entry name" value="Cro/C1-type_HTH"/>
</dbReference>
<dbReference type="InterPro" id="IPR010982">
    <property type="entry name" value="Lambda_DNA-bd_dom_sf"/>
</dbReference>
<feature type="domain" description="HTH cro/C1-type" evidence="1">
    <location>
        <begin position="14"/>
        <end position="68"/>
    </location>
</feature>